<dbReference type="InterPro" id="IPR012910">
    <property type="entry name" value="Plug_dom"/>
</dbReference>
<dbReference type="PANTHER" id="PTHR32552:SF83">
    <property type="entry name" value="BLR3904 PROTEIN"/>
    <property type="match status" value="1"/>
</dbReference>
<name>A0ABW1KQU6_9PROT</name>
<dbReference type="InterPro" id="IPR039426">
    <property type="entry name" value="TonB-dep_rcpt-like"/>
</dbReference>
<dbReference type="InterPro" id="IPR010105">
    <property type="entry name" value="TonB_sidphr_rcpt"/>
</dbReference>
<keyword evidence="9 10" id="KW-0998">Cell outer membrane</keyword>
<dbReference type="Pfam" id="PF00593">
    <property type="entry name" value="TonB_dep_Rec_b-barrel"/>
    <property type="match status" value="1"/>
</dbReference>
<comment type="similarity">
    <text evidence="2 10 11">Belongs to the TonB-dependent receptor family.</text>
</comment>
<evidence type="ECO:0000256" key="3">
    <source>
        <dbReference type="ARBA" id="ARBA00022448"/>
    </source>
</evidence>
<evidence type="ECO:0000256" key="7">
    <source>
        <dbReference type="ARBA" id="ARBA00023136"/>
    </source>
</evidence>
<organism evidence="14 15">
    <name type="scientific">Hyphococcus aureus</name>
    <dbReference type="NCBI Taxonomy" id="2666033"/>
    <lineage>
        <taxon>Bacteria</taxon>
        <taxon>Pseudomonadati</taxon>
        <taxon>Pseudomonadota</taxon>
        <taxon>Alphaproteobacteria</taxon>
        <taxon>Parvularculales</taxon>
        <taxon>Parvularculaceae</taxon>
        <taxon>Hyphococcus</taxon>
    </lineage>
</organism>
<sequence length="753" mass="81638">MGSNSVKQPKSLRFIASQTALAGLGGLSAAQAQETILLASAAPTVRDEIIVEGEKRGSNPFADPEAPYKIDRSASSKLTEDLLNTAKSVSVIPKELIDDAGATSLRDIIRTQPGVTIGTGEGGNAFGDRIFIRGFDARNDVYVDGVRDPGVVSREVFAVEQIEILKGPSGAFAGRGSTGGAVSLISKAPQLTNFGDVEASVGTSDTYRVTADLNYAFSDTLALRVNGLYHESDTPGRNEVYNDRWGAAAALLWTPTEALAITLDYYHLDTDELPDYGHPWNEAENAPFDVQRDFFYGLVNRDFRETFANIYTGRIEFAPADNITLNSVTRYGKTGNAYVVTAPERPDITDPNPASWTLSANPKNRNSVNKYIANQTDATIDLMTGGLEHTIVAGFEISREDIENRPFAFLDSEDPSTGNPITPFTVTQPIFNPDPFAAWPFPVEESGAYSIAEVESNAVYFLDTIKLNEAFSVFGGVRYDDYSIDVESIGGRFGDSMVSNDSDFVNWHLGALWKPAPNASIYASFGSSSNPSGEQVDGLGDSYGGITATTENLDPERNKSYELGAKWNIFDEHLSLTAAIYRTNKTNARVQVEPGFGGAFALEGEQRVQGIEFGFSGNVTEAWSLYGGLSLLEAEITKSPNPDEIGGKFPNVAEKSFTLLSRYDITERIHIGGQANYQGARAGGTTVGIGTEIPDYWRFDFFGGWQVTDRVGVSFNVLNATGEVYYDAIYRSGTPFVYIAPGRSALFTIDIDI</sequence>
<dbReference type="PROSITE" id="PS52016">
    <property type="entry name" value="TONB_DEPENDENT_REC_3"/>
    <property type="match status" value="1"/>
</dbReference>
<dbReference type="InterPro" id="IPR037066">
    <property type="entry name" value="Plug_dom_sf"/>
</dbReference>
<dbReference type="Gene3D" id="2.170.130.10">
    <property type="entry name" value="TonB-dependent receptor, plug domain"/>
    <property type="match status" value="1"/>
</dbReference>
<gene>
    <name evidence="14" type="ORF">ACFMB1_01825</name>
</gene>
<keyword evidence="8 14" id="KW-0675">Receptor</keyword>
<evidence type="ECO:0000256" key="10">
    <source>
        <dbReference type="PROSITE-ProRule" id="PRU01360"/>
    </source>
</evidence>
<dbReference type="InterPro" id="IPR000531">
    <property type="entry name" value="Beta-barrel_TonB"/>
</dbReference>
<keyword evidence="7 10" id="KW-0472">Membrane</keyword>
<dbReference type="PANTHER" id="PTHR32552">
    <property type="entry name" value="FERRICHROME IRON RECEPTOR-RELATED"/>
    <property type="match status" value="1"/>
</dbReference>
<evidence type="ECO:0000256" key="1">
    <source>
        <dbReference type="ARBA" id="ARBA00004571"/>
    </source>
</evidence>
<keyword evidence="5 10" id="KW-0812">Transmembrane</keyword>
<feature type="domain" description="TonB-dependent receptor-like beta-barrel" evidence="12">
    <location>
        <begin position="263"/>
        <end position="719"/>
    </location>
</feature>
<evidence type="ECO:0000256" key="11">
    <source>
        <dbReference type="RuleBase" id="RU003357"/>
    </source>
</evidence>
<evidence type="ECO:0000256" key="6">
    <source>
        <dbReference type="ARBA" id="ARBA00023077"/>
    </source>
</evidence>
<comment type="caution">
    <text evidence="14">The sequence shown here is derived from an EMBL/GenBank/DDBJ whole genome shotgun (WGS) entry which is preliminary data.</text>
</comment>
<dbReference type="Proteomes" id="UP001596116">
    <property type="component" value="Unassembled WGS sequence"/>
</dbReference>
<feature type="domain" description="TonB-dependent receptor plug" evidence="13">
    <location>
        <begin position="82"/>
        <end position="181"/>
    </location>
</feature>
<dbReference type="RefSeq" id="WP_379880424.1">
    <property type="nucleotide sequence ID" value="NZ_JBHPON010000001.1"/>
</dbReference>
<dbReference type="NCBIfam" id="TIGR01783">
    <property type="entry name" value="TonB-siderophor"/>
    <property type="match status" value="1"/>
</dbReference>
<keyword evidence="15" id="KW-1185">Reference proteome</keyword>
<evidence type="ECO:0000313" key="15">
    <source>
        <dbReference type="Proteomes" id="UP001596116"/>
    </source>
</evidence>
<dbReference type="CDD" id="cd01347">
    <property type="entry name" value="ligand_gated_channel"/>
    <property type="match status" value="1"/>
</dbReference>
<evidence type="ECO:0000256" key="8">
    <source>
        <dbReference type="ARBA" id="ARBA00023170"/>
    </source>
</evidence>
<evidence type="ECO:0000259" key="13">
    <source>
        <dbReference type="Pfam" id="PF07715"/>
    </source>
</evidence>
<evidence type="ECO:0000256" key="9">
    <source>
        <dbReference type="ARBA" id="ARBA00023237"/>
    </source>
</evidence>
<dbReference type="Gene3D" id="2.40.170.20">
    <property type="entry name" value="TonB-dependent receptor, beta-barrel domain"/>
    <property type="match status" value="1"/>
</dbReference>
<keyword evidence="4 10" id="KW-1134">Transmembrane beta strand</keyword>
<evidence type="ECO:0000313" key="14">
    <source>
        <dbReference type="EMBL" id="MFC6034261.1"/>
    </source>
</evidence>
<keyword evidence="3 10" id="KW-0813">Transport</keyword>
<evidence type="ECO:0000256" key="5">
    <source>
        <dbReference type="ARBA" id="ARBA00022692"/>
    </source>
</evidence>
<evidence type="ECO:0000259" key="12">
    <source>
        <dbReference type="Pfam" id="PF00593"/>
    </source>
</evidence>
<reference evidence="14 15" key="1">
    <citation type="submission" date="2024-09" db="EMBL/GenBank/DDBJ databases">
        <authorList>
            <person name="Zhang Z.-H."/>
        </authorList>
    </citation>
    <scope>NUCLEOTIDE SEQUENCE [LARGE SCALE GENOMIC DNA]</scope>
    <source>
        <strain evidence="14 15">HHTR114</strain>
    </source>
</reference>
<accession>A0ABW1KQU6</accession>
<evidence type="ECO:0000256" key="4">
    <source>
        <dbReference type="ARBA" id="ARBA00022452"/>
    </source>
</evidence>
<protein>
    <submittedName>
        <fullName evidence="14">TonB-dependent receptor</fullName>
    </submittedName>
</protein>
<dbReference type="InterPro" id="IPR036942">
    <property type="entry name" value="Beta-barrel_TonB_sf"/>
</dbReference>
<comment type="subcellular location">
    <subcellularLocation>
        <location evidence="1 10">Cell outer membrane</location>
        <topology evidence="1 10">Multi-pass membrane protein</topology>
    </subcellularLocation>
</comment>
<dbReference type="SUPFAM" id="SSF56935">
    <property type="entry name" value="Porins"/>
    <property type="match status" value="1"/>
</dbReference>
<dbReference type="EMBL" id="JBHPON010000001">
    <property type="protein sequence ID" value="MFC6034261.1"/>
    <property type="molecule type" value="Genomic_DNA"/>
</dbReference>
<dbReference type="Pfam" id="PF07715">
    <property type="entry name" value="Plug"/>
    <property type="match status" value="1"/>
</dbReference>
<keyword evidence="6 11" id="KW-0798">TonB box</keyword>
<evidence type="ECO:0000256" key="2">
    <source>
        <dbReference type="ARBA" id="ARBA00009810"/>
    </source>
</evidence>
<proteinExistence type="inferred from homology"/>